<dbReference type="AlphaFoldDB" id="A0A927FB52"/>
<dbReference type="RefSeq" id="WP_191617586.1">
    <property type="nucleotide sequence ID" value="NZ_JACYFG010000036.1"/>
</dbReference>
<dbReference type="Proteomes" id="UP000622317">
    <property type="component" value="Unassembled WGS sequence"/>
</dbReference>
<protein>
    <recommendedName>
        <fullName evidence="3">Flagellar basal-body/hook protein C-terminal domain-containing protein</fullName>
    </recommendedName>
</protein>
<name>A0A927FB52_9BACT</name>
<proteinExistence type="predicted"/>
<evidence type="ECO:0000313" key="1">
    <source>
        <dbReference type="EMBL" id="MBD5780485.1"/>
    </source>
</evidence>
<comment type="caution">
    <text evidence="1">The sequence shown here is derived from an EMBL/GenBank/DDBJ whole genome shotgun (WGS) entry which is preliminary data.</text>
</comment>
<evidence type="ECO:0000313" key="2">
    <source>
        <dbReference type="Proteomes" id="UP000622317"/>
    </source>
</evidence>
<organism evidence="1 2">
    <name type="scientific">Pelagicoccus enzymogenes</name>
    <dbReference type="NCBI Taxonomy" id="2773457"/>
    <lineage>
        <taxon>Bacteria</taxon>
        <taxon>Pseudomonadati</taxon>
        <taxon>Verrucomicrobiota</taxon>
        <taxon>Opitutia</taxon>
        <taxon>Puniceicoccales</taxon>
        <taxon>Pelagicoccaceae</taxon>
        <taxon>Pelagicoccus</taxon>
    </lineage>
</organism>
<accession>A0A927FB52</accession>
<dbReference type="EMBL" id="JACYFG010000036">
    <property type="protein sequence ID" value="MBD5780485.1"/>
    <property type="molecule type" value="Genomic_DNA"/>
</dbReference>
<keyword evidence="2" id="KW-1185">Reference proteome</keyword>
<sequence length="77" mass="8187">MAIRPVTTSASTIFDKAREGMGKGERKLNKAAAKVASGDFGPNPILEMAKAEAMYGANARVIQAHHEMLGTVLDTRS</sequence>
<reference evidence="1" key="1">
    <citation type="submission" date="2020-09" db="EMBL/GenBank/DDBJ databases">
        <title>Pelagicoccus enzymogenes sp. nov. with an EPS production, isolated from marine sediment.</title>
        <authorList>
            <person name="Feng X."/>
        </authorList>
    </citation>
    <scope>NUCLEOTIDE SEQUENCE</scope>
    <source>
        <strain evidence="1">NFK12</strain>
    </source>
</reference>
<gene>
    <name evidence="1" type="ORF">IEN85_13375</name>
</gene>
<evidence type="ECO:0008006" key="3">
    <source>
        <dbReference type="Google" id="ProtNLM"/>
    </source>
</evidence>